<dbReference type="PATRIC" id="fig|913082.3.peg.1766"/>
<gene>
    <name evidence="2" type="ORF">LTSESEN_2289</name>
</gene>
<reference evidence="2 3" key="1">
    <citation type="journal article" date="2011" name="BMC Genomics">
        <title>Genome sequencing reveals diversification of virulence factor content and possible host adaptation in distinct subpopulations of Salmonella enterica.</title>
        <authorList>
            <person name="den Bakker H.C."/>
            <person name="Moreno Switt A.I."/>
            <person name="Govoni G."/>
            <person name="Cummings C.A."/>
            <person name="Ranieri M.L."/>
            <person name="Degoricija L."/>
            <person name="Hoelzer K."/>
            <person name="Rodriguez-Rivera L.D."/>
            <person name="Brown S."/>
            <person name="Bolchacova E."/>
            <person name="Furtado M.R."/>
            <person name="Wiedmann M."/>
        </authorList>
    </citation>
    <scope>NUCLEOTIDE SEQUENCE [LARGE SCALE GENOMIC DNA]</scope>
    <source>
        <strain evidence="2 3">A4-543</strain>
    </source>
</reference>
<evidence type="ECO:0000313" key="2">
    <source>
        <dbReference type="EMBL" id="EHC89506.1"/>
    </source>
</evidence>
<evidence type="ECO:0000259" key="1">
    <source>
        <dbReference type="Pfam" id="PF13378"/>
    </source>
</evidence>
<dbReference type="EMBL" id="AFCU01000748">
    <property type="protein sequence ID" value="EHC89506.1"/>
    <property type="molecule type" value="Genomic_DNA"/>
</dbReference>
<dbReference type="InterPro" id="IPR036849">
    <property type="entry name" value="Enolase-like_C_sf"/>
</dbReference>
<dbReference type="AlphaFoldDB" id="G5QZD7"/>
<evidence type="ECO:0000313" key="3">
    <source>
        <dbReference type="Proteomes" id="UP000005065"/>
    </source>
</evidence>
<dbReference type="Proteomes" id="UP000005065">
    <property type="component" value="Unassembled WGS sequence"/>
</dbReference>
<sequence>MALQFEAAIPNFEIHEHHSFNLKSCNRELFEEDLQPVNGKIAVPVTPGFGMTLRKDAEKRMNIVTICEK</sequence>
<dbReference type="Gene3D" id="3.20.20.120">
    <property type="entry name" value="Enolase-like C-terminal domain"/>
    <property type="match status" value="1"/>
</dbReference>
<accession>G5QZD7</accession>
<dbReference type="BioCyc" id="SENT913082:G120J-4773-MONOMER"/>
<dbReference type="Pfam" id="PF13378">
    <property type="entry name" value="MR_MLE_C"/>
    <property type="match status" value="1"/>
</dbReference>
<protein>
    <submittedName>
        <fullName evidence="2">Mandelate racemase</fullName>
    </submittedName>
</protein>
<dbReference type="SUPFAM" id="SSF51604">
    <property type="entry name" value="Enolase C-terminal domain-like"/>
    <property type="match status" value="1"/>
</dbReference>
<dbReference type="InterPro" id="IPR029065">
    <property type="entry name" value="Enolase_C-like"/>
</dbReference>
<feature type="domain" description="Enolase C-terminal" evidence="1">
    <location>
        <begin position="2"/>
        <end position="57"/>
    </location>
</feature>
<organism evidence="2 3">
    <name type="scientific">Salmonella enterica subsp. enterica serovar Senftenberg str. A4-543</name>
    <dbReference type="NCBI Taxonomy" id="913082"/>
    <lineage>
        <taxon>Bacteria</taxon>
        <taxon>Pseudomonadati</taxon>
        <taxon>Pseudomonadota</taxon>
        <taxon>Gammaproteobacteria</taxon>
        <taxon>Enterobacterales</taxon>
        <taxon>Enterobacteriaceae</taxon>
        <taxon>Salmonella</taxon>
    </lineage>
</organism>
<proteinExistence type="predicted"/>
<name>G5QZD7_SALSE</name>
<comment type="caution">
    <text evidence="2">The sequence shown here is derived from an EMBL/GenBank/DDBJ whole genome shotgun (WGS) entry which is preliminary data.</text>
</comment>